<protein>
    <submittedName>
        <fullName evidence="2">Ovule protein</fullName>
    </submittedName>
</protein>
<sequence length="120" mass="13640">MCLHRSQRTNFIIVGFHYVTMLQRQKKKIEEYRHQTLLNKSFVDTLVSALPFIPHFQGLSDLFPSNGGLLAALFKDDDGLNVEPKERKPQTEVEKAAVEAIEQGNRVATKSKTTEMFSTS</sequence>
<reference evidence="2" key="1">
    <citation type="submission" date="2017-02" db="UniProtKB">
        <authorList>
            <consortium name="WormBaseParasite"/>
        </authorList>
    </citation>
    <scope>IDENTIFICATION</scope>
</reference>
<evidence type="ECO:0000313" key="2">
    <source>
        <dbReference type="WBParaSite" id="ALUE_0000824701-mRNA-1"/>
    </source>
</evidence>
<dbReference type="Proteomes" id="UP000036681">
    <property type="component" value="Unplaced"/>
</dbReference>
<dbReference type="WBParaSite" id="ALUE_0000824701-mRNA-1">
    <property type="protein sequence ID" value="ALUE_0000824701-mRNA-1"/>
    <property type="gene ID" value="ALUE_0000824701"/>
</dbReference>
<dbReference type="AlphaFoldDB" id="A0A0M3HXW5"/>
<organism evidence="1 2">
    <name type="scientific">Ascaris lumbricoides</name>
    <name type="common">Giant roundworm</name>
    <dbReference type="NCBI Taxonomy" id="6252"/>
    <lineage>
        <taxon>Eukaryota</taxon>
        <taxon>Metazoa</taxon>
        <taxon>Ecdysozoa</taxon>
        <taxon>Nematoda</taxon>
        <taxon>Chromadorea</taxon>
        <taxon>Rhabditida</taxon>
        <taxon>Spirurina</taxon>
        <taxon>Ascaridomorpha</taxon>
        <taxon>Ascaridoidea</taxon>
        <taxon>Ascarididae</taxon>
        <taxon>Ascaris</taxon>
    </lineage>
</organism>
<accession>A0A0M3HXW5</accession>
<keyword evidence="1" id="KW-1185">Reference proteome</keyword>
<proteinExistence type="predicted"/>
<evidence type="ECO:0000313" key="1">
    <source>
        <dbReference type="Proteomes" id="UP000036681"/>
    </source>
</evidence>
<name>A0A0M3HXW5_ASCLU</name>